<dbReference type="EMBL" id="JBANAX010000150">
    <property type="protein sequence ID" value="KAL1220609.1"/>
    <property type="molecule type" value="Genomic_DNA"/>
</dbReference>
<dbReference type="InterPro" id="IPR001128">
    <property type="entry name" value="Cyt_P450"/>
</dbReference>
<dbReference type="Pfam" id="PF00067">
    <property type="entry name" value="p450"/>
    <property type="match status" value="1"/>
</dbReference>
<dbReference type="InterPro" id="IPR036396">
    <property type="entry name" value="Cyt_P450_sf"/>
</dbReference>
<evidence type="ECO:0000256" key="7">
    <source>
        <dbReference type="ARBA" id="ARBA00023004"/>
    </source>
</evidence>
<keyword evidence="5 8" id="KW-0479">Metal-binding</keyword>
<dbReference type="Proteomes" id="UP001558713">
    <property type="component" value="Unassembled WGS sequence"/>
</dbReference>
<evidence type="ECO:0000256" key="1">
    <source>
        <dbReference type="ARBA" id="ARBA00004167"/>
    </source>
</evidence>
<evidence type="ECO:0000256" key="8">
    <source>
        <dbReference type="PIRSR" id="PIRSR602403-1"/>
    </source>
</evidence>
<evidence type="ECO:0000256" key="4">
    <source>
        <dbReference type="ARBA" id="ARBA00022692"/>
    </source>
</evidence>
<comment type="cofactor">
    <cofactor evidence="8">
        <name>heme</name>
        <dbReference type="ChEBI" id="CHEBI:30413"/>
    </cofactor>
</comment>
<dbReference type="PROSITE" id="PS00086">
    <property type="entry name" value="CYTOCHROME_P450"/>
    <property type="match status" value="1"/>
</dbReference>
<dbReference type="SUPFAM" id="SSF48264">
    <property type="entry name" value="Cytochrome P450"/>
    <property type="match status" value="1"/>
</dbReference>
<dbReference type="PRINTS" id="PR00385">
    <property type="entry name" value="P450"/>
</dbReference>
<dbReference type="InterPro" id="IPR017972">
    <property type="entry name" value="Cyt_P450_CS"/>
</dbReference>
<evidence type="ECO:0000256" key="6">
    <source>
        <dbReference type="ARBA" id="ARBA00022989"/>
    </source>
</evidence>
<keyword evidence="9" id="KW-0560">Oxidoreductase</keyword>
<dbReference type="GO" id="GO:0016020">
    <property type="term" value="C:membrane"/>
    <property type="evidence" value="ECO:0007669"/>
    <property type="project" value="UniProtKB-SubCell"/>
</dbReference>
<evidence type="ECO:0000256" key="2">
    <source>
        <dbReference type="ARBA" id="ARBA00010617"/>
    </source>
</evidence>
<dbReference type="AlphaFoldDB" id="A0ABD1BTT2"/>
<gene>
    <name evidence="10" type="ORF">V5N11_003316</name>
</gene>
<dbReference type="InterPro" id="IPR002403">
    <property type="entry name" value="Cyt_P450_E_grp-IV"/>
</dbReference>
<protein>
    <submittedName>
        <fullName evidence="10">Cytochrome</fullName>
    </submittedName>
</protein>
<accession>A0ABD1BTT2</accession>
<feature type="binding site" description="axial binding residue" evidence="8">
    <location>
        <position position="89"/>
    </location>
    <ligand>
        <name>heme</name>
        <dbReference type="ChEBI" id="CHEBI:30413"/>
    </ligand>
    <ligandPart>
        <name>Fe</name>
        <dbReference type="ChEBI" id="CHEBI:18248"/>
    </ligandPart>
</feature>
<evidence type="ECO:0000256" key="3">
    <source>
        <dbReference type="ARBA" id="ARBA00022617"/>
    </source>
</evidence>
<evidence type="ECO:0000256" key="9">
    <source>
        <dbReference type="RuleBase" id="RU000461"/>
    </source>
</evidence>
<comment type="caution">
    <text evidence="10">The sequence shown here is derived from an EMBL/GenBank/DDBJ whole genome shotgun (WGS) entry which is preliminary data.</text>
</comment>
<reference evidence="10 11" key="1">
    <citation type="submission" date="2024-04" db="EMBL/GenBank/DDBJ databases">
        <title>Genome assembly C_amara_ONT_v2.</title>
        <authorList>
            <person name="Yant L."/>
            <person name="Moore C."/>
            <person name="Slenker M."/>
        </authorList>
    </citation>
    <scope>NUCLEOTIDE SEQUENCE [LARGE SCALE GENOMIC DNA]</scope>
    <source>
        <tissue evidence="10">Leaf</tissue>
    </source>
</reference>
<organism evidence="10 11">
    <name type="scientific">Cardamine amara subsp. amara</name>
    <dbReference type="NCBI Taxonomy" id="228776"/>
    <lineage>
        <taxon>Eukaryota</taxon>
        <taxon>Viridiplantae</taxon>
        <taxon>Streptophyta</taxon>
        <taxon>Embryophyta</taxon>
        <taxon>Tracheophyta</taxon>
        <taxon>Spermatophyta</taxon>
        <taxon>Magnoliopsida</taxon>
        <taxon>eudicotyledons</taxon>
        <taxon>Gunneridae</taxon>
        <taxon>Pentapetalae</taxon>
        <taxon>rosids</taxon>
        <taxon>malvids</taxon>
        <taxon>Brassicales</taxon>
        <taxon>Brassicaceae</taxon>
        <taxon>Cardamineae</taxon>
        <taxon>Cardamine</taxon>
    </lineage>
</organism>
<dbReference type="GO" id="GO:0004497">
    <property type="term" value="F:monooxygenase activity"/>
    <property type="evidence" value="ECO:0007669"/>
    <property type="project" value="UniProtKB-KW"/>
</dbReference>
<comment type="similarity">
    <text evidence="2 9">Belongs to the cytochrome P450 family.</text>
</comment>
<evidence type="ECO:0000313" key="11">
    <source>
        <dbReference type="Proteomes" id="UP001558713"/>
    </source>
</evidence>
<keyword evidence="3 8" id="KW-0349">Heme</keyword>
<dbReference type="PANTHER" id="PTHR24286">
    <property type="entry name" value="CYTOCHROME P450 26"/>
    <property type="match status" value="1"/>
</dbReference>
<dbReference type="PANTHER" id="PTHR24286:SF230">
    <property type="entry name" value="CYTOCHROME P450, FAMILY 702, SUBFAMILY A, POLYPEPTIDE 5-RELATED"/>
    <property type="match status" value="1"/>
</dbReference>
<keyword evidence="4" id="KW-0812">Transmembrane</keyword>
<keyword evidence="9" id="KW-0503">Monooxygenase</keyword>
<name>A0ABD1BTT2_CARAN</name>
<sequence>MTFAHMVINESLRISSTSPTVHRIIDHELQVVDYTIPAGWIFMGYPCVHFNPEKYDDPLTFNPWRWEGKDLTAIVSRTYLPFGTGSRLCVGAKFAKLQMAIFIHHLSRYRWSMKTETTVLRRFMLMFPGGSDVQISQDTKVDNSVGY</sequence>
<keyword evidence="7 8" id="KW-0408">Iron</keyword>
<dbReference type="GO" id="GO:0046872">
    <property type="term" value="F:metal ion binding"/>
    <property type="evidence" value="ECO:0007669"/>
    <property type="project" value="UniProtKB-KW"/>
</dbReference>
<proteinExistence type="inferred from homology"/>
<comment type="subcellular location">
    <subcellularLocation>
        <location evidence="1">Membrane</location>
        <topology evidence="1">Single-pass membrane protein</topology>
    </subcellularLocation>
</comment>
<keyword evidence="6" id="KW-1133">Transmembrane helix</keyword>
<evidence type="ECO:0000256" key="5">
    <source>
        <dbReference type="ARBA" id="ARBA00022723"/>
    </source>
</evidence>
<dbReference type="Gene3D" id="1.10.630.10">
    <property type="entry name" value="Cytochrome P450"/>
    <property type="match status" value="1"/>
</dbReference>
<keyword evidence="11" id="KW-1185">Reference proteome</keyword>
<dbReference type="PRINTS" id="PR00465">
    <property type="entry name" value="EP450IV"/>
</dbReference>
<evidence type="ECO:0000313" key="10">
    <source>
        <dbReference type="EMBL" id="KAL1220609.1"/>
    </source>
</evidence>
<keyword evidence="6" id="KW-0472">Membrane</keyword>